<dbReference type="InterPro" id="IPR050172">
    <property type="entry name" value="SsuD_RutA_monooxygenase"/>
</dbReference>
<gene>
    <name evidence="6" type="ORF">METZ01_LOCUS312072</name>
</gene>
<dbReference type="GO" id="GO:0046306">
    <property type="term" value="P:alkanesulfonate catabolic process"/>
    <property type="evidence" value="ECO:0007669"/>
    <property type="project" value="TreeGrafter"/>
</dbReference>
<dbReference type="AlphaFoldDB" id="A0A382NFD2"/>
<evidence type="ECO:0000256" key="2">
    <source>
        <dbReference type="ARBA" id="ARBA00022643"/>
    </source>
</evidence>
<keyword evidence="3" id="KW-0560">Oxidoreductase</keyword>
<dbReference type="GO" id="GO:0008726">
    <property type="term" value="F:alkanesulfonate monooxygenase activity"/>
    <property type="evidence" value="ECO:0007669"/>
    <property type="project" value="TreeGrafter"/>
</dbReference>
<feature type="non-terminal residue" evidence="6">
    <location>
        <position position="112"/>
    </location>
</feature>
<accession>A0A382NFD2</accession>
<evidence type="ECO:0000256" key="3">
    <source>
        <dbReference type="ARBA" id="ARBA00023002"/>
    </source>
</evidence>
<dbReference type="EMBL" id="UINC01099728">
    <property type="protein sequence ID" value="SVC59218.1"/>
    <property type="molecule type" value="Genomic_DNA"/>
</dbReference>
<dbReference type="PANTHER" id="PTHR42847">
    <property type="entry name" value="ALKANESULFONATE MONOOXYGENASE"/>
    <property type="match status" value="1"/>
</dbReference>
<dbReference type="SUPFAM" id="SSF51679">
    <property type="entry name" value="Bacterial luciferase-like"/>
    <property type="match status" value="1"/>
</dbReference>
<name>A0A382NFD2_9ZZZZ</name>
<dbReference type="Gene3D" id="3.20.20.30">
    <property type="entry name" value="Luciferase-like domain"/>
    <property type="match status" value="1"/>
</dbReference>
<dbReference type="InterPro" id="IPR011251">
    <property type="entry name" value="Luciferase-like_dom"/>
</dbReference>
<keyword evidence="1" id="KW-0285">Flavoprotein</keyword>
<organism evidence="6">
    <name type="scientific">marine metagenome</name>
    <dbReference type="NCBI Taxonomy" id="408172"/>
    <lineage>
        <taxon>unclassified sequences</taxon>
        <taxon>metagenomes</taxon>
        <taxon>ecological metagenomes</taxon>
    </lineage>
</organism>
<dbReference type="Pfam" id="PF00296">
    <property type="entry name" value="Bac_luciferase"/>
    <property type="match status" value="1"/>
</dbReference>
<protein>
    <recommendedName>
        <fullName evidence="5">Luciferase-like domain-containing protein</fullName>
    </recommendedName>
</protein>
<sequence length="112" mass="12112">MVSKIIGIAMQNFTAAPQIPDAKALIDYSVRVEELGYESIWVWDHILLGVDPYFPILDSLSVLTAVAARTERIRLGTGILVLPARNPVVLAKQLSTIDHISCGRLTLGVASG</sequence>
<keyword evidence="2" id="KW-0288">FMN</keyword>
<dbReference type="PANTHER" id="PTHR42847:SF8">
    <property type="entry name" value="CONSERVED PROTEIN"/>
    <property type="match status" value="1"/>
</dbReference>
<feature type="domain" description="Luciferase-like" evidence="5">
    <location>
        <begin position="17"/>
        <end position="112"/>
    </location>
</feature>
<evidence type="ECO:0000256" key="1">
    <source>
        <dbReference type="ARBA" id="ARBA00022630"/>
    </source>
</evidence>
<evidence type="ECO:0000256" key="4">
    <source>
        <dbReference type="ARBA" id="ARBA00023033"/>
    </source>
</evidence>
<keyword evidence="4" id="KW-0503">Monooxygenase</keyword>
<evidence type="ECO:0000259" key="5">
    <source>
        <dbReference type="Pfam" id="PF00296"/>
    </source>
</evidence>
<proteinExistence type="predicted"/>
<dbReference type="InterPro" id="IPR036661">
    <property type="entry name" value="Luciferase-like_sf"/>
</dbReference>
<reference evidence="6" key="1">
    <citation type="submission" date="2018-05" db="EMBL/GenBank/DDBJ databases">
        <authorList>
            <person name="Lanie J.A."/>
            <person name="Ng W.-L."/>
            <person name="Kazmierczak K.M."/>
            <person name="Andrzejewski T.M."/>
            <person name="Davidsen T.M."/>
            <person name="Wayne K.J."/>
            <person name="Tettelin H."/>
            <person name="Glass J.I."/>
            <person name="Rusch D."/>
            <person name="Podicherti R."/>
            <person name="Tsui H.-C.T."/>
            <person name="Winkler M.E."/>
        </authorList>
    </citation>
    <scope>NUCLEOTIDE SEQUENCE</scope>
</reference>
<evidence type="ECO:0000313" key="6">
    <source>
        <dbReference type="EMBL" id="SVC59218.1"/>
    </source>
</evidence>